<evidence type="ECO:0000313" key="1">
    <source>
        <dbReference type="EMBL" id="AKH45927.1"/>
    </source>
</evidence>
<reference evidence="1" key="2">
    <citation type="submission" date="2015-03" db="EMBL/GenBank/DDBJ databases">
        <authorList>
            <person name="Chow C.-E.T."/>
            <person name="Winget D.M."/>
            <person name="White R.A.III."/>
            <person name="Hallam S.J."/>
            <person name="Suttle C.A."/>
        </authorList>
    </citation>
    <scope>NUCLEOTIDE SEQUENCE</scope>
    <source>
        <strain evidence="1">Anoxic3_1</strain>
    </source>
</reference>
<accession>A0A0F7L3A4</accession>
<name>A0A0F7L3A4_9VIRU</name>
<organism evidence="1">
    <name type="scientific">uncultured marine virus</name>
    <dbReference type="NCBI Taxonomy" id="186617"/>
    <lineage>
        <taxon>Viruses</taxon>
        <taxon>environmental samples</taxon>
    </lineage>
</organism>
<reference evidence="1" key="1">
    <citation type="journal article" date="2015" name="Front. Microbiol.">
        <title>Combining genomic sequencing methods to explore viral diversity and reveal potential virus-host interactions.</title>
        <authorList>
            <person name="Chow C.E."/>
            <person name="Winget D.M."/>
            <person name="White R.A.III."/>
            <person name="Hallam S.J."/>
            <person name="Suttle C.A."/>
        </authorList>
    </citation>
    <scope>NUCLEOTIDE SEQUENCE</scope>
    <source>
        <strain evidence="1">Anoxic3_1</strain>
    </source>
</reference>
<sequence>MLMATPRKKTGRKNKLSNVPRAFRRPQWCNSCNKPWTTAREDCPGCRRPFVKKIKEAPVKNEWHAATPAREIRGNVLEVCQQVRTDTVRQRCDAMASIWFDTEIIATVRRWPDGRAEINYNEEHKLWDALQPTLMQALNESGLVTA</sequence>
<dbReference type="EMBL" id="KR029577">
    <property type="protein sequence ID" value="AKH45927.1"/>
    <property type="molecule type" value="Genomic_DNA"/>
</dbReference>
<protein>
    <submittedName>
        <fullName evidence="1">Uncharacterized protein</fullName>
    </submittedName>
</protein>
<proteinExistence type="predicted"/>